<evidence type="ECO:0000256" key="10">
    <source>
        <dbReference type="HAMAP-Rule" id="MF_01151"/>
    </source>
</evidence>
<name>A0A6V7RHS3_9BACL</name>
<dbReference type="NCBIfam" id="NF010738">
    <property type="entry name" value="PRK14140.1"/>
    <property type="match status" value="1"/>
</dbReference>
<dbReference type="PANTHER" id="PTHR21237:SF23">
    <property type="entry name" value="GRPE PROTEIN HOMOLOG, MITOCHONDRIAL"/>
    <property type="match status" value="1"/>
</dbReference>
<dbReference type="PANTHER" id="PTHR21237">
    <property type="entry name" value="GRPE PROTEIN"/>
    <property type="match status" value="1"/>
</dbReference>
<comment type="function">
    <text evidence="7 10 11">Participates actively in the response to hyperosmotic and heat shock by preventing the aggregation of stress-denatured proteins, in association with DnaK and GrpE. It is the nucleotide exchange factor for DnaK and may function as a thermosensor. Unfolded proteins bind initially to DnaJ; upon interaction with the DnaJ-bound protein, DnaK hydrolyzes its bound ATP, resulting in the formation of a stable complex. GrpE releases ADP from DnaK; ATP binding to DnaK triggers the release of the substrate protein, thus completing the reaction cycle. Several rounds of ATP-dependent interactions between DnaJ, DnaK and GrpE are required for fully efficient folding.</text>
</comment>
<organism evidence="14 15">
    <name type="scientific">Phocicoccus schoeneichii</name>
    <dbReference type="NCBI Taxonomy" id="1812261"/>
    <lineage>
        <taxon>Bacteria</taxon>
        <taxon>Bacillati</taxon>
        <taxon>Bacillota</taxon>
        <taxon>Bacilli</taxon>
        <taxon>Bacillales</taxon>
        <taxon>Salinicoccaceae</taxon>
        <taxon>Phocicoccus</taxon>
    </lineage>
</organism>
<dbReference type="GO" id="GO:0051082">
    <property type="term" value="F:unfolded protein binding"/>
    <property type="evidence" value="ECO:0007669"/>
    <property type="project" value="TreeGrafter"/>
</dbReference>
<comment type="subunit">
    <text evidence="3 10">Homodimer.</text>
</comment>
<dbReference type="Pfam" id="PF01025">
    <property type="entry name" value="GrpE"/>
    <property type="match status" value="1"/>
</dbReference>
<comment type="caution">
    <text evidence="14">The sequence shown here is derived from an EMBL/GenBank/DDBJ whole genome shotgun (WGS) entry which is preliminary data.</text>
</comment>
<reference evidence="14 15" key="1">
    <citation type="submission" date="2020-07" db="EMBL/GenBank/DDBJ databases">
        <authorList>
            <person name="Criscuolo A."/>
        </authorList>
    </citation>
    <scope>NUCLEOTIDE SEQUENCE [LARGE SCALE GENOMIC DNA]</scope>
    <source>
        <strain evidence="15">CIP 111030</strain>
    </source>
</reference>
<evidence type="ECO:0000256" key="7">
    <source>
        <dbReference type="ARBA" id="ARBA00053401"/>
    </source>
</evidence>
<proteinExistence type="inferred from homology"/>
<dbReference type="GO" id="GO:0051087">
    <property type="term" value="F:protein-folding chaperone binding"/>
    <property type="evidence" value="ECO:0007669"/>
    <property type="project" value="InterPro"/>
</dbReference>
<dbReference type="AlphaFoldDB" id="A0A6V7RHS3"/>
<dbReference type="GO" id="GO:0006457">
    <property type="term" value="P:protein folding"/>
    <property type="evidence" value="ECO:0007669"/>
    <property type="project" value="InterPro"/>
</dbReference>
<dbReference type="Gene3D" id="2.30.22.10">
    <property type="entry name" value="Head domain of nucleotide exchange factor GrpE"/>
    <property type="match status" value="1"/>
</dbReference>
<keyword evidence="6 10" id="KW-0143">Chaperone</keyword>
<keyword evidence="15" id="KW-1185">Reference proteome</keyword>
<dbReference type="EMBL" id="CAJEWE010000010">
    <property type="protein sequence ID" value="CAD2076887.1"/>
    <property type="molecule type" value="Genomic_DNA"/>
</dbReference>
<dbReference type="HAMAP" id="MF_01151">
    <property type="entry name" value="GrpE"/>
    <property type="match status" value="1"/>
</dbReference>
<evidence type="ECO:0000256" key="9">
    <source>
        <dbReference type="ARBA" id="ARBA00076414"/>
    </source>
</evidence>
<dbReference type="InterPro" id="IPR009012">
    <property type="entry name" value="GrpE_head"/>
</dbReference>
<dbReference type="GO" id="GO:0005737">
    <property type="term" value="C:cytoplasm"/>
    <property type="evidence" value="ECO:0007669"/>
    <property type="project" value="UniProtKB-SubCell"/>
</dbReference>
<evidence type="ECO:0000313" key="14">
    <source>
        <dbReference type="EMBL" id="CAD2076887.1"/>
    </source>
</evidence>
<dbReference type="RefSeq" id="WP_229713796.1">
    <property type="nucleotide sequence ID" value="NZ_BMDB01000001.1"/>
</dbReference>
<dbReference type="PROSITE" id="PS01071">
    <property type="entry name" value="GRPE"/>
    <property type="match status" value="1"/>
</dbReference>
<dbReference type="InterPro" id="IPR013805">
    <property type="entry name" value="GrpE_CC"/>
</dbReference>
<dbReference type="CDD" id="cd00446">
    <property type="entry name" value="GrpE"/>
    <property type="match status" value="1"/>
</dbReference>
<feature type="compositionally biased region" description="Acidic residues" evidence="13">
    <location>
        <begin position="16"/>
        <end position="35"/>
    </location>
</feature>
<dbReference type="GO" id="GO:0000774">
    <property type="term" value="F:adenyl-nucleotide exchange factor activity"/>
    <property type="evidence" value="ECO:0007669"/>
    <property type="project" value="InterPro"/>
</dbReference>
<evidence type="ECO:0000256" key="13">
    <source>
        <dbReference type="SAM" id="MobiDB-lite"/>
    </source>
</evidence>
<sequence length="195" mass="22362">MKKEDVNEEITKTGNEEENTESVGDEETSSNEETVETSTESEVTEENSELNTLKSKLEEEENKYLKLYAEFENYKRRAREEAERNNKYKNQSFAEDLLSVIDNLERALQISGTSEEFESLHKGVEIVYNDFINKLNANGITVIEAQDKAFDPNFHQAVMTEAAEGLESGIIIEEFQKGYMLKDRILRPAMVKVSE</sequence>
<dbReference type="InterPro" id="IPR000740">
    <property type="entry name" value="GrpE"/>
</dbReference>
<accession>A0A6V7RHS3</accession>
<comment type="subcellular location">
    <subcellularLocation>
        <location evidence="1 10">Cytoplasm</location>
    </subcellularLocation>
</comment>
<evidence type="ECO:0000256" key="11">
    <source>
        <dbReference type="RuleBase" id="RU000639"/>
    </source>
</evidence>
<dbReference type="FunFam" id="2.30.22.10:FF:000001">
    <property type="entry name" value="Protein GrpE"/>
    <property type="match status" value="1"/>
</dbReference>
<dbReference type="GO" id="GO:0042803">
    <property type="term" value="F:protein homodimerization activity"/>
    <property type="evidence" value="ECO:0007669"/>
    <property type="project" value="InterPro"/>
</dbReference>
<feature type="compositionally biased region" description="Basic and acidic residues" evidence="13">
    <location>
        <begin position="1"/>
        <end position="15"/>
    </location>
</feature>
<dbReference type="PRINTS" id="PR00773">
    <property type="entry name" value="GRPEPROTEIN"/>
</dbReference>
<evidence type="ECO:0000256" key="5">
    <source>
        <dbReference type="ARBA" id="ARBA00023016"/>
    </source>
</evidence>
<evidence type="ECO:0000256" key="3">
    <source>
        <dbReference type="ARBA" id="ARBA00011738"/>
    </source>
</evidence>
<evidence type="ECO:0000256" key="12">
    <source>
        <dbReference type="RuleBase" id="RU004478"/>
    </source>
</evidence>
<dbReference type="SUPFAM" id="SSF58014">
    <property type="entry name" value="Coiled-coil domain of nucleotide exchange factor GrpE"/>
    <property type="match status" value="1"/>
</dbReference>
<protein>
    <recommendedName>
        <fullName evidence="8 10">Protein GrpE</fullName>
    </recommendedName>
    <alternativeName>
        <fullName evidence="9 10">HSP-70 cofactor</fullName>
    </alternativeName>
</protein>
<evidence type="ECO:0000313" key="15">
    <source>
        <dbReference type="Proteomes" id="UP000521032"/>
    </source>
</evidence>
<comment type="similarity">
    <text evidence="2 10 12">Belongs to the GrpE family.</text>
</comment>
<dbReference type="Gene3D" id="3.90.20.20">
    <property type="match status" value="1"/>
</dbReference>
<evidence type="ECO:0000256" key="6">
    <source>
        <dbReference type="ARBA" id="ARBA00023186"/>
    </source>
</evidence>
<evidence type="ECO:0000256" key="8">
    <source>
        <dbReference type="ARBA" id="ARBA00072274"/>
    </source>
</evidence>
<gene>
    <name evidence="10 14" type="primary">grpE</name>
    <name evidence="14" type="ORF">JEOSCH030_01171</name>
</gene>
<evidence type="ECO:0000256" key="1">
    <source>
        <dbReference type="ARBA" id="ARBA00004496"/>
    </source>
</evidence>
<dbReference type="SUPFAM" id="SSF51064">
    <property type="entry name" value="Head domain of nucleotide exchange factor GrpE"/>
    <property type="match status" value="1"/>
</dbReference>
<keyword evidence="5 10" id="KW-0346">Stress response</keyword>
<evidence type="ECO:0000256" key="2">
    <source>
        <dbReference type="ARBA" id="ARBA00009054"/>
    </source>
</evidence>
<evidence type="ECO:0000256" key="4">
    <source>
        <dbReference type="ARBA" id="ARBA00022490"/>
    </source>
</evidence>
<feature type="region of interest" description="Disordered" evidence="13">
    <location>
        <begin position="1"/>
        <end position="56"/>
    </location>
</feature>
<dbReference type="Proteomes" id="UP000521032">
    <property type="component" value="Unassembled WGS sequence"/>
</dbReference>
<keyword evidence="4 10" id="KW-0963">Cytoplasm</keyword>